<evidence type="ECO:0000313" key="3">
    <source>
        <dbReference type="Proteomes" id="UP000191518"/>
    </source>
</evidence>
<proteinExistence type="predicted"/>
<organism evidence="2 3">
    <name type="scientific">Penicillium vulpinum</name>
    <dbReference type="NCBI Taxonomy" id="29845"/>
    <lineage>
        <taxon>Eukaryota</taxon>
        <taxon>Fungi</taxon>
        <taxon>Dikarya</taxon>
        <taxon>Ascomycota</taxon>
        <taxon>Pezizomycotina</taxon>
        <taxon>Eurotiomycetes</taxon>
        <taxon>Eurotiomycetidae</taxon>
        <taxon>Eurotiales</taxon>
        <taxon>Aspergillaceae</taxon>
        <taxon>Penicillium</taxon>
    </lineage>
</organism>
<keyword evidence="1" id="KW-1133">Transmembrane helix</keyword>
<reference evidence="3" key="1">
    <citation type="journal article" date="2017" name="Nat. Microbiol.">
        <title>Global analysis of biosynthetic gene clusters reveals vast potential of secondary metabolite production in Penicillium species.</title>
        <authorList>
            <person name="Nielsen J.C."/>
            <person name="Grijseels S."/>
            <person name="Prigent S."/>
            <person name="Ji B."/>
            <person name="Dainat J."/>
            <person name="Nielsen K.F."/>
            <person name="Frisvad J.C."/>
            <person name="Workman M."/>
            <person name="Nielsen J."/>
        </authorList>
    </citation>
    <scope>NUCLEOTIDE SEQUENCE [LARGE SCALE GENOMIC DNA]</scope>
    <source>
        <strain evidence="3">IBT 29486</strain>
    </source>
</reference>
<dbReference type="AlphaFoldDB" id="A0A1V6RUG0"/>
<dbReference type="EMBL" id="MDYP01000027">
    <property type="protein sequence ID" value="OQE05134.1"/>
    <property type="molecule type" value="Genomic_DNA"/>
</dbReference>
<name>A0A1V6RUG0_9EURO</name>
<gene>
    <name evidence="2" type="ORF">PENVUL_c027G10181</name>
</gene>
<keyword evidence="1" id="KW-0812">Transmembrane</keyword>
<comment type="caution">
    <text evidence="2">The sequence shown here is derived from an EMBL/GenBank/DDBJ whole genome shotgun (WGS) entry which is preliminary data.</text>
</comment>
<feature type="transmembrane region" description="Helical" evidence="1">
    <location>
        <begin position="73"/>
        <end position="93"/>
    </location>
</feature>
<keyword evidence="3" id="KW-1185">Reference proteome</keyword>
<dbReference type="InterPro" id="IPR036259">
    <property type="entry name" value="MFS_trans_sf"/>
</dbReference>
<dbReference type="Gene3D" id="1.20.1250.20">
    <property type="entry name" value="MFS general substrate transporter like domains"/>
    <property type="match status" value="1"/>
</dbReference>
<evidence type="ECO:0000313" key="2">
    <source>
        <dbReference type="EMBL" id="OQE05134.1"/>
    </source>
</evidence>
<sequence>MVLLGLGIGGIKATVSPFIGDQYTVFTPQFTDIGSLSLIASTPVQALRRVTASIGSALGMVLSPVAVNPKVMYLYMGLAATMIAAAPAFWVSFGNYDKIDDELNETGLI</sequence>
<keyword evidence="1" id="KW-0472">Membrane</keyword>
<dbReference type="Proteomes" id="UP000191518">
    <property type="component" value="Unassembled WGS sequence"/>
</dbReference>
<accession>A0A1V6RUG0</accession>
<evidence type="ECO:0000256" key="1">
    <source>
        <dbReference type="SAM" id="Phobius"/>
    </source>
</evidence>
<protein>
    <recommendedName>
        <fullName evidence="4">Major facilitator superfamily (MFS) profile domain-containing protein</fullName>
    </recommendedName>
</protein>
<evidence type="ECO:0008006" key="4">
    <source>
        <dbReference type="Google" id="ProtNLM"/>
    </source>
</evidence>